<dbReference type="AlphaFoldDB" id="A0A2Z5G3U4"/>
<evidence type="ECO:0000313" key="4">
    <source>
        <dbReference type="EMBL" id="AXC13778.1"/>
    </source>
</evidence>
<evidence type="ECO:0000256" key="2">
    <source>
        <dbReference type="ARBA" id="ARBA00022857"/>
    </source>
</evidence>
<accession>A0A2Z5G3U4</accession>
<sequence>MPTEQSSSITGKIAIVTGGSRGLGRNTVLHLAKRGVHSIFTFNSNQAEADKAVAEVNKAGAKAIALKLNVGEVSSFEPFLEQVRSALAEFGAERFDFLVNNAGISHHASFEKTTEAELDQLYNVNFKGVFFLTQKLLPLINDGGRIVMISTGLTRIIIPESAPYGSLKGALEVLTKYLAKELGSRRITVNAVAPGAVQTDFSGGVVRDNPAVNKMVSDATALGRPGLPDDIGPMIASLLTEDNRWINAQRIEVSGGQSI</sequence>
<dbReference type="FunFam" id="3.40.50.720:FF:000374">
    <property type="entry name" value="3-oxoacyl-(Acyl-carrier-protein) reductase"/>
    <property type="match status" value="1"/>
</dbReference>
<evidence type="ECO:0000256" key="3">
    <source>
        <dbReference type="ARBA" id="ARBA00023002"/>
    </source>
</evidence>
<dbReference type="Gene3D" id="3.40.50.720">
    <property type="entry name" value="NAD(P)-binding Rossmann-like Domain"/>
    <property type="match status" value="1"/>
</dbReference>
<dbReference type="PRINTS" id="PR00080">
    <property type="entry name" value="SDRFAMILY"/>
</dbReference>
<dbReference type="EMBL" id="CP030840">
    <property type="protein sequence ID" value="AXC13778.1"/>
    <property type="molecule type" value="Genomic_DNA"/>
</dbReference>
<protein>
    <submittedName>
        <fullName evidence="4">Reductase</fullName>
    </submittedName>
</protein>
<evidence type="ECO:0000256" key="1">
    <source>
        <dbReference type="ARBA" id="ARBA00006484"/>
    </source>
</evidence>
<dbReference type="PRINTS" id="PR00081">
    <property type="entry name" value="GDHRDH"/>
</dbReference>
<gene>
    <name evidence="4" type="ORF">ACPOL_4506</name>
</gene>
<dbReference type="PANTHER" id="PTHR48107">
    <property type="entry name" value="NADPH-DEPENDENT ALDEHYDE REDUCTASE-LIKE PROTEIN, CHLOROPLASTIC-RELATED"/>
    <property type="match status" value="1"/>
</dbReference>
<proteinExistence type="inferred from homology"/>
<dbReference type="Pfam" id="PF13561">
    <property type="entry name" value="adh_short_C2"/>
    <property type="match status" value="1"/>
</dbReference>
<dbReference type="OrthoDB" id="9803333at2"/>
<dbReference type="Proteomes" id="UP000253606">
    <property type="component" value="Chromosome"/>
</dbReference>
<keyword evidence="3" id="KW-0560">Oxidoreductase</keyword>
<name>A0A2Z5G3U4_9BACT</name>
<organism evidence="4 5">
    <name type="scientific">Acidisarcina polymorpha</name>
    <dbReference type="NCBI Taxonomy" id="2211140"/>
    <lineage>
        <taxon>Bacteria</taxon>
        <taxon>Pseudomonadati</taxon>
        <taxon>Acidobacteriota</taxon>
        <taxon>Terriglobia</taxon>
        <taxon>Terriglobales</taxon>
        <taxon>Acidobacteriaceae</taxon>
        <taxon>Acidisarcina</taxon>
    </lineage>
</organism>
<dbReference type="KEGG" id="abas:ACPOL_4506"/>
<keyword evidence="5" id="KW-1185">Reference proteome</keyword>
<comment type="similarity">
    <text evidence="1">Belongs to the short-chain dehydrogenases/reductases (SDR) family.</text>
</comment>
<dbReference type="RefSeq" id="WP_114208691.1">
    <property type="nucleotide sequence ID" value="NZ_CP030840.1"/>
</dbReference>
<dbReference type="PANTHER" id="PTHR48107:SF7">
    <property type="entry name" value="RE15974P"/>
    <property type="match status" value="1"/>
</dbReference>
<evidence type="ECO:0000313" key="5">
    <source>
        <dbReference type="Proteomes" id="UP000253606"/>
    </source>
</evidence>
<dbReference type="InterPro" id="IPR002347">
    <property type="entry name" value="SDR_fam"/>
</dbReference>
<keyword evidence="2" id="KW-0521">NADP</keyword>
<dbReference type="SUPFAM" id="SSF51735">
    <property type="entry name" value="NAD(P)-binding Rossmann-fold domains"/>
    <property type="match status" value="1"/>
</dbReference>
<dbReference type="InterPro" id="IPR036291">
    <property type="entry name" value="NAD(P)-bd_dom_sf"/>
</dbReference>
<dbReference type="GO" id="GO:0016614">
    <property type="term" value="F:oxidoreductase activity, acting on CH-OH group of donors"/>
    <property type="evidence" value="ECO:0007669"/>
    <property type="project" value="UniProtKB-ARBA"/>
</dbReference>
<reference evidence="4 5" key="1">
    <citation type="journal article" date="2018" name="Front. Microbiol.">
        <title>Hydrolytic Capabilities as a Key to Environmental Success: Chitinolytic and Cellulolytic Acidobacteria From Acidic Sub-arctic Soils and Boreal Peatlands.</title>
        <authorList>
            <person name="Belova S.E."/>
            <person name="Ravin N.V."/>
            <person name="Pankratov T.A."/>
            <person name="Rakitin A.L."/>
            <person name="Ivanova A.A."/>
            <person name="Beletsky A.V."/>
            <person name="Mardanov A.V."/>
            <person name="Sinninghe Damste J.S."/>
            <person name="Dedysh S.N."/>
        </authorList>
    </citation>
    <scope>NUCLEOTIDE SEQUENCE [LARGE SCALE GENOMIC DNA]</scope>
    <source>
        <strain evidence="4 5">SBC82</strain>
    </source>
</reference>